<dbReference type="PANTHER" id="PTHR43441">
    <property type="entry name" value="RIBOSOMAL-PROTEIN-SERINE ACETYLTRANSFERASE"/>
    <property type="match status" value="1"/>
</dbReference>
<keyword evidence="2" id="KW-1185">Reference proteome</keyword>
<dbReference type="Proteomes" id="UP000247647">
    <property type="component" value="Unassembled WGS sequence"/>
</dbReference>
<accession>A0A318Z195</accession>
<dbReference type="AlphaFoldDB" id="A0A318Z195"/>
<dbReference type="GO" id="GO:1990189">
    <property type="term" value="F:protein N-terminal-serine acetyltransferase activity"/>
    <property type="evidence" value="ECO:0007669"/>
    <property type="project" value="TreeGrafter"/>
</dbReference>
<dbReference type="OrthoDB" id="41238at2759"/>
<dbReference type="InterPro" id="IPR051908">
    <property type="entry name" value="Ribosomal_N-acetyltransferase"/>
</dbReference>
<dbReference type="RefSeq" id="XP_025483098.1">
    <property type="nucleotide sequence ID" value="XM_025628275.1"/>
</dbReference>
<dbReference type="GeneID" id="37130731"/>
<dbReference type="PANTHER" id="PTHR43441:SF2">
    <property type="entry name" value="FAMILY ACETYLTRANSFERASE, PUTATIVE (AFU_ORTHOLOGUE AFUA_7G00850)-RELATED"/>
    <property type="match status" value="1"/>
</dbReference>
<gene>
    <name evidence="1" type="ORF">BO87DRAFT_447980</name>
</gene>
<sequence length="382" mass="42807">MPLAYECRSVRGIPFYSTHTRQEAQFSSRHKLSKIALPSILLTHHTIPDPASALETASSLSPFPLKGPAVTLEPITPQHIPSLFRGLNFPKNNPIIDYIANFHYIQTESDLATHIASTLSKNPSLTFLALRANPHVLNPPFPPTLTPTTASDSHTAVLGILGYRTHPPSRTIQLDDFVFAPELQRTYASTEAHYLQLVHLFEHQDFTCARVWLKSHAMNVQSRAHTERLWYVFEGTIRKDNVSRWGTPRDSDVLSMLDDEWKGNKVMVGRWLDKGNFGEDGEQVKSMGEVRREVEEERKRGEGEELALGWMASLSARCDEVFGTKGISYILAPVASFELSCFGSSQFCAVLLCTSTSSHFTAIEVHSSQEYPYPYPSNRFGG</sequence>
<proteinExistence type="predicted"/>
<name>A0A318Z195_ASPNB</name>
<reference evidence="1" key="1">
    <citation type="submission" date="2016-12" db="EMBL/GenBank/DDBJ databases">
        <title>The genomes of Aspergillus section Nigri reveals drivers in fungal speciation.</title>
        <authorList>
            <consortium name="DOE Joint Genome Institute"/>
            <person name="Vesth T.C."/>
            <person name="Nybo J."/>
            <person name="Theobald S."/>
            <person name="Brandl J."/>
            <person name="Frisvad J.C."/>
            <person name="Nielsen K.F."/>
            <person name="Lyhne E.K."/>
            <person name="Kogle M.E."/>
            <person name="Kuo A."/>
            <person name="Riley R."/>
            <person name="Clum A."/>
            <person name="Nolan M."/>
            <person name="Lipzen A."/>
            <person name="Salamov A."/>
            <person name="Henrissat B."/>
            <person name="Wiebenga A."/>
            <person name="De Vries R.P."/>
            <person name="Grigoriev I.V."/>
            <person name="Mortensen U.H."/>
            <person name="Andersen M.R."/>
            <person name="Baker S.E."/>
        </authorList>
    </citation>
    <scope>NUCLEOTIDE SEQUENCE [LARGE SCALE GENOMIC DNA]</scope>
    <source>
        <strain evidence="1">CBS 115656</strain>
    </source>
</reference>
<dbReference type="SUPFAM" id="SSF55729">
    <property type="entry name" value="Acyl-CoA N-acyltransferases (Nat)"/>
    <property type="match status" value="1"/>
</dbReference>
<dbReference type="Gene3D" id="3.40.630.30">
    <property type="match status" value="1"/>
</dbReference>
<protein>
    <recommendedName>
        <fullName evidence="3">N-acetyltransferase domain-containing protein</fullName>
    </recommendedName>
</protein>
<organism evidence="1 2">
    <name type="scientific">Aspergillus neoniger (strain CBS 115656)</name>
    <dbReference type="NCBI Taxonomy" id="1448310"/>
    <lineage>
        <taxon>Eukaryota</taxon>
        <taxon>Fungi</taxon>
        <taxon>Dikarya</taxon>
        <taxon>Ascomycota</taxon>
        <taxon>Pezizomycotina</taxon>
        <taxon>Eurotiomycetes</taxon>
        <taxon>Eurotiomycetidae</taxon>
        <taxon>Eurotiales</taxon>
        <taxon>Aspergillaceae</taxon>
        <taxon>Aspergillus</taxon>
        <taxon>Aspergillus subgen. Circumdati</taxon>
    </lineage>
</organism>
<dbReference type="EMBL" id="KZ821449">
    <property type="protein sequence ID" value="PYH37620.1"/>
    <property type="molecule type" value="Genomic_DNA"/>
</dbReference>
<evidence type="ECO:0000313" key="1">
    <source>
        <dbReference type="EMBL" id="PYH37620.1"/>
    </source>
</evidence>
<evidence type="ECO:0000313" key="2">
    <source>
        <dbReference type="Proteomes" id="UP000247647"/>
    </source>
</evidence>
<dbReference type="InterPro" id="IPR016181">
    <property type="entry name" value="Acyl_CoA_acyltransferase"/>
</dbReference>
<evidence type="ECO:0008006" key="3">
    <source>
        <dbReference type="Google" id="ProtNLM"/>
    </source>
</evidence>
<dbReference type="GO" id="GO:0008999">
    <property type="term" value="F:protein-N-terminal-alanine acetyltransferase activity"/>
    <property type="evidence" value="ECO:0007669"/>
    <property type="project" value="TreeGrafter"/>
</dbReference>